<evidence type="ECO:0000256" key="1">
    <source>
        <dbReference type="SAM" id="MobiDB-lite"/>
    </source>
</evidence>
<feature type="region of interest" description="Disordered" evidence="1">
    <location>
        <begin position="1"/>
        <end position="63"/>
    </location>
</feature>
<name>A0A975NRA6_9BRAD</name>
<feature type="compositionally biased region" description="Basic and acidic residues" evidence="1">
    <location>
        <begin position="54"/>
        <end position="63"/>
    </location>
</feature>
<dbReference type="KEGG" id="bsei:KMZ68_08860"/>
<dbReference type="RefSeq" id="WP_215615410.1">
    <property type="nucleotide sequence ID" value="NZ_CP076135.1"/>
</dbReference>
<evidence type="ECO:0000313" key="2">
    <source>
        <dbReference type="EMBL" id="QWG19913.1"/>
    </source>
</evidence>
<evidence type="ECO:0000313" key="3">
    <source>
        <dbReference type="Proteomes" id="UP000680805"/>
    </source>
</evidence>
<dbReference type="AlphaFoldDB" id="A0A975NRA6"/>
<proteinExistence type="predicted"/>
<gene>
    <name evidence="2" type="ORF">KMZ68_08860</name>
</gene>
<reference evidence="2" key="1">
    <citation type="submission" date="2021-06" db="EMBL/GenBank/DDBJ databases">
        <title>Bradyrhizobium sp. S2-11-2 Genome sequencing.</title>
        <authorList>
            <person name="Jin L."/>
        </authorList>
    </citation>
    <scope>NUCLEOTIDE SEQUENCE</scope>
    <source>
        <strain evidence="2">S2-11-2</strain>
    </source>
</reference>
<dbReference type="Proteomes" id="UP000680805">
    <property type="component" value="Chromosome"/>
</dbReference>
<accession>A0A975NRA6</accession>
<dbReference type="EMBL" id="CP076135">
    <property type="protein sequence ID" value="QWG19913.1"/>
    <property type="molecule type" value="Genomic_DNA"/>
</dbReference>
<sequence length="63" mass="7006">MQRELSIRSTADTFDRRKRIGRQTIDAPGRMRVRARQDEPDAMASGAVAGRSLEQADCRSGEA</sequence>
<organism evidence="2 3">
    <name type="scientific">Bradyrhizobium sediminis</name>
    <dbReference type="NCBI Taxonomy" id="2840469"/>
    <lineage>
        <taxon>Bacteria</taxon>
        <taxon>Pseudomonadati</taxon>
        <taxon>Pseudomonadota</taxon>
        <taxon>Alphaproteobacteria</taxon>
        <taxon>Hyphomicrobiales</taxon>
        <taxon>Nitrobacteraceae</taxon>
        <taxon>Bradyrhizobium</taxon>
    </lineage>
</organism>
<protein>
    <submittedName>
        <fullName evidence="2">Uncharacterized protein</fullName>
    </submittedName>
</protein>